<dbReference type="Pfam" id="PF04193">
    <property type="entry name" value="PQ-loop"/>
    <property type="match status" value="1"/>
</dbReference>
<comment type="subcellular location">
    <subcellularLocation>
        <location evidence="1">Membrane</location>
        <topology evidence="1">Multi-pass membrane protein</topology>
    </subcellularLocation>
</comment>
<evidence type="ECO:0000256" key="1">
    <source>
        <dbReference type="ARBA" id="ARBA00004141"/>
    </source>
</evidence>
<feature type="transmembrane region" description="Helical" evidence="5">
    <location>
        <begin position="37"/>
        <end position="56"/>
    </location>
</feature>
<accession>A0ABY5H1C9</accession>
<gene>
    <name evidence="6" type="ORF">KDX31_04525</name>
</gene>
<evidence type="ECO:0000256" key="4">
    <source>
        <dbReference type="ARBA" id="ARBA00023136"/>
    </source>
</evidence>
<keyword evidence="6" id="KW-0762">Sugar transport</keyword>
<keyword evidence="4 5" id="KW-0472">Membrane</keyword>
<dbReference type="Gene3D" id="1.20.1280.290">
    <property type="match status" value="1"/>
</dbReference>
<sequence length="98" mass="11028">MSQWIGIAAACCTTLSFVPQVIQILKSRDTAGISVAMYTIFTTGVFFWVVYGFVIWDLPVLLANSVTLILTLSVLMLTITQRLRTRNVRKTTARQRTE</sequence>
<feature type="transmembrane region" description="Helical" evidence="5">
    <location>
        <begin position="62"/>
        <end position="80"/>
    </location>
</feature>
<dbReference type="EMBL" id="CP073344">
    <property type="protein sequence ID" value="UTW05297.1"/>
    <property type="molecule type" value="Genomic_DNA"/>
</dbReference>
<keyword evidence="3 5" id="KW-1133">Transmembrane helix</keyword>
<keyword evidence="2 5" id="KW-0812">Transmembrane</keyword>
<evidence type="ECO:0000313" key="7">
    <source>
        <dbReference type="Proteomes" id="UP001059950"/>
    </source>
</evidence>
<evidence type="ECO:0000256" key="3">
    <source>
        <dbReference type="ARBA" id="ARBA00022989"/>
    </source>
</evidence>
<proteinExistence type="predicted"/>
<dbReference type="InterPro" id="IPR006603">
    <property type="entry name" value="PQ-loop_rpt"/>
</dbReference>
<keyword evidence="6" id="KW-0813">Transport</keyword>
<evidence type="ECO:0000256" key="5">
    <source>
        <dbReference type="SAM" id="Phobius"/>
    </source>
</evidence>
<dbReference type="Proteomes" id="UP001059950">
    <property type="component" value="Chromosome"/>
</dbReference>
<dbReference type="NCBIfam" id="NF037968">
    <property type="entry name" value="SemiSWEET_2"/>
    <property type="match status" value="1"/>
</dbReference>
<dbReference type="InterPro" id="IPR047662">
    <property type="entry name" value="SemiSWEET"/>
</dbReference>
<evidence type="ECO:0000313" key="6">
    <source>
        <dbReference type="EMBL" id="UTW05297.1"/>
    </source>
</evidence>
<keyword evidence="7" id="KW-1185">Reference proteome</keyword>
<feature type="transmembrane region" description="Helical" evidence="5">
    <location>
        <begin position="6"/>
        <end position="25"/>
    </location>
</feature>
<reference evidence="6" key="1">
    <citation type="submission" date="2021-04" db="EMBL/GenBank/DDBJ databases">
        <title>Oceanospirillales bacteria with DddD are important DMSP degraders in coastal seawater.</title>
        <authorList>
            <person name="Liu J."/>
        </authorList>
    </citation>
    <scope>NUCLEOTIDE SEQUENCE</scope>
    <source>
        <strain evidence="6">GY6</strain>
    </source>
</reference>
<evidence type="ECO:0000256" key="2">
    <source>
        <dbReference type="ARBA" id="ARBA00022692"/>
    </source>
</evidence>
<protein>
    <submittedName>
        <fullName evidence="6">SemiSWEET family sugar transporter</fullName>
    </submittedName>
</protein>
<organism evidence="6 7">
    <name type="scientific">Amphritea atlantica</name>
    <dbReference type="NCBI Taxonomy" id="355243"/>
    <lineage>
        <taxon>Bacteria</taxon>
        <taxon>Pseudomonadati</taxon>
        <taxon>Pseudomonadota</taxon>
        <taxon>Gammaproteobacteria</taxon>
        <taxon>Oceanospirillales</taxon>
        <taxon>Oceanospirillaceae</taxon>
        <taxon>Amphritea</taxon>
    </lineage>
</organism>
<name>A0ABY5H1C9_9GAMM</name>